<gene>
    <name evidence="3" type="ORF">FALBO_8418</name>
</gene>
<protein>
    <submittedName>
        <fullName evidence="3">Uncharacterized protein</fullName>
    </submittedName>
</protein>
<dbReference type="AlphaFoldDB" id="A0A8H4LAX7"/>
<feature type="transmembrane region" description="Helical" evidence="2">
    <location>
        <begin position="6"/>
        <end position="25"/>
    </location>
</feature>
<dbReference type="EMBL" id="JAADYS010001147">
    <property type="protein sequence ID" value="KAF4464742.1"/>
    <property type="molecule type" value="Genomic_DNA"/>
</dbReference>
<evidence type="ECO:0000256" key="2">
    <source>
        <dbReference type="SAM" id="Phobius"/>
    </source>
</evidence>
<proteinExistence type="predicted"/>
<accession>A0A8H4LAX7</accession>
<organism evidence="3 4">
    <name type="scientific">Fusarium albosuccineum</name>
    <dbReference type="NCBI Taxonomy" id="1237068"/>
    <lineage>
        <taxon>Eukaryota</taxon>
        <taxon>Fungi</taxon>
        <taxon>Dikarya</taxon>
        <taxon>Ascomycota</taxon>
        <taxon>Pezizomycotina</taxon>
        <taxon>Sordariomycetes</taxon>
        <taxon>Hypocreomycetidae</taxon>
        <taxon>Hypocreales</taxon>
        <taxon>Nectriaceae</taxon>
        <taxon>Fusarium</taxon>
        <taxon>Fusarium decemcellulare species complex</taxon>
    </lineage>
</organism>
<comment type="caution">
    <text evidence="3">The sequence shown here is derived from an EMBL/GenBank/DDBJ whole genome shotgun (WGS) entry which is preliminary data.</text>
</comment>
<keyword evidence="2" id="KW-1133">Transmembrane helix</keyword>
<keyword evidence="2" id="KW-0812">Transmembrane</keyword>
<feature type="region of interest" description="Disordered" evidence="1">
    <location>
        <begin position="120"/>
        <end position="157"/>
    </location>
</feature>
<keyword evidence="2" id="KW-0472">Membrane</keyword>
<dbReference type="Proteomes" id="UP000554235">
    <property type="component" value="Unassembled WGS sequence"/>
</dbReference>
<evidence type="ECO:0000313" key="4">
    <source>
        <dbReference type="Proteomes" id="UP000554235"/>
    </source>
</evidence>
<evidence type="ECO:0000256" key="1">
    <source>
        <dbReference type="SAM" id="MobiDB-lite"/>
    </source>
</evidence>
<sequence length="157" mass="16595">MGFHDWAGWTAFGGILTAFGVLFSLNQQVLAELKSIAHQTQQSLVELKSIAHQTQQTSAALNDIAGLLRDIQSASPGPLPVSISEGGNPQRVELVKPEGFAVVLPAQFWAVSGRIARERAGLQPRGPRRRLRRSPGAVRSSQASNPGAPATPDVAAG</sequence>
<name>A0A8H4LAX7_9HYPO</name>
<keyword evidence="4" id="KW-1185">Reference proteome</keyword>
<evidence type="ECO:0000313" key="3">
    <source>
        <dbReference type="EMBL" id="KAF4464742.1"/>
    </source>
</evidence>
<reference evidence="3 4" key="1">
    <citation type="submission" date="2020-01" db="EMBL/GenBank/DDBJ databases">
        <title>Identification and distribution of gene clusters putatively required for synthesis of sphingolipid metabolism inhibitors in phylogenetically diverse species of the filamentous fungus Fusarium.</title>
        <authorList>
            <person name="Kim H.-S."/>
            <person name="Busman M."/>
            <person name="Brown D.W."/>
            <person name="Divon H."/>
            <person name="Uhlig S."/>
            <person name="Proctor R.H."/>
        </authorList>
    </citation>
    <scope>NUCLEOTIDE SEQUENCE [LARGE SCALE GENOMIC DNA]</scope>
    <source>
        <strain evidence="3 4">NRRL 20459</strain>
    </source>
</reference>